<evidence type="ECO:0000256" key="1">
    <source>
        <dbReference type="ARBA" id="ARBA00022801"/>
    </source>
</evidence>
<protein>
    <submittedName>
        <fullName evidence="4">N-acetylmuramoyl-L-alanine amidase</fullName>
    </submittedName>
</protein>
<dbReference type="InterPro" id="IPR014234">
    <property type="entry name" value="Spore_CwlD"/>
</dbReference>
<proteinExistence type="predicted"/>
<dbReference type="GeneID" id="90995865"/>
<evidence type="ECO:0000256" key="2">
    <source>
        <dbReference type="SAM" id="Phobius"/>
    </source>
</evidence>
<keyword evidence="2" id="KW-0472">Membrane</keyword>
<keyword evidence="1" id="KW-0378">Hydrolase</keyword>
<evidence type="ECO:0000259" key="3">
    <source>
        <dbReference type="SMART" id="SM00646"/>
    </source>
</evidence>
<dbReference type="SMART" id="SM00646">
    <property type="entry name" value="Ami_3"/>
    <property type="match status" value="1"/>
</dbReference>
<dbReference type="GO" id="GO:0030288">
    <property type="term" value="C:outer membrane-bounded periplasmic space"/>
    <property type="evidence" value="ECO:0007669"/>
    <property type="project" value="TreeGrafter"/>
</dbReference>
<dbReference type="InterPro" id="IPR002508">
    <property type="entry name" value="MurNAc-LAA_cat"/>
</dbReference>
<dbReference type="RefSeq" id="WP_072976944.1">
    <property type="nucleotide sequence ID" value="NZ_FQTY01000016.1"/>
</dbReference>
<accession>A0A1M4YAQ9</accession>
<dbReference type="SUPFAM" id="SSF53187">
    <property type="entry name" value="Zn-dependent exopeptidases"/>
    <property type="match status" value="1"/>
</dbReference>
<feature type="transmembrane region" description="Helical" evidence="2">
    <location>
        <begin position="12"/>
        <end position="29"/>
    </location>
</feature>
<dbReference type="PANTHER" id="PTHR30404:SF0">
    <property type="entry name" value="N-ACETYLMURAMOYL-L-ALANINE AMIDASE AMIC"/>
    <property type="match status" value="1"/>
</dbReference>
<dbReference type="Pfam" id="PF01520">
    <property type="entry name" value="Amidase_3"/>
    <property type="match status" value="1"/>
</dbReference>
<dbReference type="AlphaFoldDB" id="A0A1M4YAQ9"/>
<gene>
    <name evidence="4" type="ORF">SAMN02745784_02576</name>
</gene>
<dbReference type="PANTHER" id="PTHR30404">
    <property type="entry name" value="N-ACETYLMURAMOYL-L-ALANINE AMIDASE"/>
    <property type="match status" value="1"/>
</dbReference>
<dbReference type="NCBIfam" id="TIGR02883">
    <property type="entry name" value="spore_cwlD"/>
    <property type="match status" value="1"/>
</dbReference>
<feature type="domain" description="MurNAc-LAA" evidence="3">
    <location>
        <begin position="120"/>
        <end position="232"/>
    </location>
</feature>
<dbReference type="STRING" id="1123404.SAMN02745784_02576"/>
<dbReference type="GO" id="GO:0009253">
    <property type="term" value="P:peptidoglycan catabolic process"/>
    <property type="evidence" value="ECO:0007669"/>
    <property type="project" value="InterPro"/>
</dbReference>
<name>A0A1M4YAQ9_9FIRM</name>
<keyword evidence="5" id="KW-1185">Reference proteome</keyword>
<dbReference type="CDD" id="cd02696">
    <property type="entry name" value="MurNAc-LAA"/>
    <property type="match status" value="1"/>
</dbReference>
<dbReference type="Gene3D" id="3.40.630.40">
    <property type="entry name" value="Zn-dependent exopeptidases"/>
    <property type="match status" value="1"/>
</dbReference>
<keyword evidence="2" id="KW-0812">Transmembrane</keyword>
<evidence type="ECO:0000313" key="5">
    <source>
        <dbReference type="Proteomes" id="UP000184114"/>
    </source>
</evidence>
<dbReference type="Proteomes" id="UP000184114">
    <property type="component" value="Unassembled WGS sequence"/>
</dbReference>
<dbReference type="GO" id="GO:0008745">
    <property type="term" value="F:N-acetylmuramoyl-L-alanine amidase activity"/>
    <property type="evidence" value="ECO:0007669"/>
    <property type="project" value="InterPro"/>
</dbReference>
<dbReference type="EMBL" id="FQTY01000016">
    <property type="protein sequence ID" value="SHF02881.1"/>
    <property type="molecule type" value="Genomic_DNA"/>
</dbReference>
<evidence type="ECO:0000313" key="4">
    <source>
        <dbReference type="EMBL" id="SHF02881.1"/>
    </source>
</evidence>
<organism evidence="4 5">
    <name type="scientific">Tissierella praeacuta DSM 18095</name>
    <dbReference type="NCBI Taxonomy" id="1123404"/>
    <lineage>
        <taxon>Bacteria</taxon>
        <taxon>Bacillati</taxon>
        <taxon>Bacillota</taxon>
        <taxon>Tissierellia</taxon>
        <taxon>Tissierellales</taxon>
        <taxon>Tissierellaceae</taxon>
        <taxon>Tissierella</taxon>
    </lineage>
</organism>
<reference evidence="5" key="1">
    <citation type="submission" date="2016-11" db="EMBL/GenBank/DDBJ databases">
        <authorList>
            <person name="Varghese N."/>
            <person name="Submissions S."/>
        </authorList>
    </citation>
    <scope>NUCLEOTIDE SEQUENCE [LARGE SCALE GENOMIC DNA]</scope>
    <source>
        <strain evidence="5">DSM 18095</strain>
    </source>
</reference>
<dbReference type="InterPro" id="IPR050695">
    <property type="entry name" value="N-acetylmuramoyl_amidase_3"/>
</dbReference>
<sequence>MKLLIIKKKHIRILALVLCIALILIYNLLKQFRTMPVSYLPISNKIIAIDPGHGGVDPGAVSKNGIKEDEINLAISLKLKRLIEQSGGIVFMTRTTDKALYTSESKTLRQMKTEDLKKRKEVIENSGSEILISIHLNSFTKSSYYGAQTFYKSGSLEGEKLASIIQEELRNVLDKNNKRQPQKRDDVYILNEVSMPAALVECGFLSNTIEEKLLVDESYQEKIAWSIYVGIMNYFNNTNINHEF</sequence>
<keyword evidence="2" id="KW-1133">Transmembrane helix</keyword>